<protein>
    <submittedName>
        <fullName evidence="1">Uncharacterized protein</fullName>
    </submittedName>
</protein>
<proteinExistence type="predicted"/>
<reference evidence="1 2" key="1">
    <citation type="submission" date="2018-05" db="EMBL/GenBank/DDBJ databases">
        <title>Brumimicrobium oceani sp. nov., isolated from coastal sediment.</title>
        <authorList>
            <person name="Kou Y."/>
        </authorList>
    </citation>
    <scope>NUCLEOTIDE SEQUENCE [LARGE SCALE GENOMIC DNA]</scope>
    <source>
        <strain evidence="1 2">C305</strain>
    </source>
</reference>
<dbReference type="EMBL" id="QFRJ01000002">
    <property type="protein sequence ID" value="PWH86410.1"/>
    <property type="molecule type" value="Genomic_DNA"/>
</dbReference>
<evidence type="ECO:0000313" key="2">
    <source>
        <dbReference type="Proteomes" id="UP000245370"/>
    </source>
</evidence>
<dbReference type="AlphaFoldDB" id="A0A2U2XF95"/>
<dbReference type="Proteomes" id="UP000245370">
    <property type="component" value="Unassembled WGS sequence"/>
</dbReference>
<reference evidence="1 2" key="2">
    <citation type="submission" date="2018-05" db="EMBL/GenBank/DDBJ databases">
        <authorList>
            <person name="Lanie J.A."/>
            <person name="Ng W.-L."/>
            <person name="Kazmierczak K.M."/>
            <person name="Andrzejewski T.M."/>
            <person name="Davidsen T.M."/>
            <person name="Wayne K.J."/>
            <person name="Tettelin H."/>
            <person name="Glass J.I."/>
            <person name="Rusch D."/>
            <person name="Podicherti R."/>
            <person name="Tsui H.-C.T."/>
            <person name="Winkler M.E."/>
        </authorList>
    </citation>
    <scope>NUCLEOTIDE SEQUENCE [LARGE SCALE GENOMIC DNA]</scope>
    <source>
        <strain evidence="1 2">C305</strain>
    </source>
</reference>
<keyword evidence="2" id="KW-1185">Reference proteome</keyword>
<dbReference type="OrthoDB" id="1442397at2"/>
<accession>A0A2U2XF95</accession>
<dbReference type="RefSeq" id="WP_109358521.1">
    <property type="nucleotide sequence ID" value="NZ_QFRJ01000002.1"/>
</dbReference>
<gene>
    <name evidence="1" type="ORF">DIT68_04000</name>
</gene>
<sequence length="332" mass="39054">MSERVLAIVFTPLQYINARSYIINNNCEANSKVLIFASDSKNVKSILEIVEENSIIPFKRIAYLPIRINWILKALYLRLIFNSENYDSILIGNFNNIFAYYLGYKFSEKRKKITLVDDGFATINVYKKRNIDGNYGFGFRKSILDKIIYKILRLKKTNEIPRMNFYTHFSLPNNLIDHVLPAQKNSFYNDELIIPEKNICFFIGAPVVELDFISFDKFKSFINEIKTFYSKKGIEIIYVLHRLENEKEIDLKQQRFRKPIEIVFGNEINFLPSHVISFFSTALFTLYQIYPSINICYYDISKNIGNKTKKENVLMIYEYLSSLTSINKFTNT</sequence>
<evidence type="ECO:0000313" key="1">
    <source>
        <dbReference type="EMBL" id="PWH86410.1"/>
    </source>
</evidence>
<name>A0A2U2XF95_9FLAO</name>
<organism evidence="1 2">
    <name type="scientific">Brumimicrobium oceani</name>
    <dbReference type="NCBI Taxonomy" id="2100725"/>
    <lineage>
        <taxon>Bacteria</taxon>
        <taxon>Pseudomonadati</taxon>
        <taxon>Bacteroidota</taxon>
        <taxon>Flavobacteriia</taxon>
        <taxon>Flavobacteriales</taxon>
        <taxon>Crocinitomicaceae</taxon>
        <taxon>Brumimicrobium</taxon>
    </lineage>
</organism>
<comment type="caution">
    <text evidence="1">The sequence shown here is derived from an EMBL/GenBank/DDBJ whole genome shotgun (WGS) entry which is preliminary data.</text>
</comment>